<dbReference type="HOGENOM" id="CLU_3198761_0_0_4"/>
<dbReference type="EMBL" id="CP002877">
    <property type="protein sequence ID" value="AEI77349.1"/>
    <property type="molecule type" value="Genomic_DNA"/>
</dbReference>
<dbReference type="KEGG" id="cnc:CNE_1c20090"/>
<dbReference type="Proteomes" id="UP000006798">
    <property type="component" value="Chromosome 1"/>
</dbReference>
<protein>
    <submittedName>
        <fullName evidence="1">Uncharacterized protein</fullName>
    </submittedName>
</protein>
<dbReference type="AlphaFoldDB" id="G0EYG1"/>
<sequence>MRLCISSDNNNSVLAPQPVQWQTLRPLVAAEIAQYRDYAARTGRR</sequence>
<evidence type="ECO:0000313" key="2">
    <source>
        <dbReference type="Proteomes" id="UP000006798"/>
    </source>
</evidence>
<evidence type="ECO:0000313" key="1">
    <source>
        <dbReference type="EMBL" id="AEI77349.1"/>
    </source>
</evidence>
<name>G0EYG1_CUPNN</name>
<reference evidence="1 2" key="1">
    <citation type="journal article" date="2011" name="J. Bacteriol.">
        <title>Complete genome sequence of the type strain Cupriavidus necator N-1.</title>
        <authorList>
            <person name="Poehlein A."/>
            <person name="Kusian B."/>
            <person name="Friedrich B."/>
            <person name="Daniel R."/>
            <person name="Bowien B."/>
        </authorList>
    </citation>
    <scope>NUCLEOTIDE SEQUENCE [LARGE SCALE GENOMIC DNA]</scope>
    <source>
        <strain evidence="2">ATCC 43291 / DSM 13513 / CCUG 52238 / LMG 8453 / N-1</strain>
    </source>
</reference>
<proteinExistence type="predicted"/>
<organism evidence="1 2">
    <name type="scientific">Cupriavidus necator (strain ATCC 43291 / DSM 13513 / CCUG 52238 / LMG 8453 / N-1)</name>
    <name type="common">Ralstonia eutropha</name>
    <dbReference type="NCBI Taxonomy" id="1042878"/>
    <lineage>
        <taxon>Bacteria</taxon>
        <taxon>Pseudomonadati</taxon>
        <taxon>Pseudomonadota</taxon>
        <taxon>Betaproteobacteria</taxon>
        <taxon>Burkholderiales</taxon>
        <taxon>Burkholderiaceae</taxon>
        <taxon>Cupriavidus</taxon>
    </lineage>
</organism>
<accession>G0EYG1</accession>
<gene>
    <name evidence="1" type="ordered locus">CNE_1c20090</name>
</gene>